<keyword evidence="9" id="KW-1185">Reference proteome</keyword>
<dbReference type="GO" id="GO:0005886">
    <property type="term" value="C:plasma membrane"/>
    <property type="evidence" value="ECO:0007669"/>
    <property type="project" value="UniProtKB-SubCell"/>
</dbReference>
<keyword evidence="4 7" id="KW-0812">Transmembrane</keyword>
<dbReference type="EMBL" id="AOIA01000151">
    <property type="protein sequence ID" value="ELY53016.1"/>
    <property type="molecule type" value="Genomic_DNA"/>
</dbReference>
<dbReference type="GO" id="GO:0022857">
    <property type="term" value="F:transmembrane transporter activity"/>
    <property type="evidence" value="ECO:0007669"/>
    <property type="project" value="InterPro"/>
</dbReference>
<gene>
    <name evidence="8" type="ORF">C492_18184</name>
</gene>
<keyword evidence="5 7" id="KW-1133">Transmembrane helix</keyword>
<evidence type="ECO:0000313" key="9">
    <source>
        <dbReference type="Proteomes" id="UP000011531"/>
    </source>
</evidence>
<feature type="transmembrane region" description="Helical" evidence="7">
    <location>
        <begin position="77"/>
        <end position="95"/>
    </location>
</feature>
<evidence type="ECO:0000256" key="5">
    <source>
        <dbReference type="ARBA" id="ARBA00022989"/>
    </source>
</evidence>
<dbReference type="PROSITE" id="PS01303">
    <property type="entry name" value="BCCT"/>
    <property type="match status" value="1"/>
</dbReference>
<dbReference type="PANTHER" id="PTHR30047">
    <property type="entry name" value="HIGH-AFFINITY CHOLINE TRANSPORT PROTEIN-RELATED"/>
    <property type="match status" value="1"/>
</dbReference>
<proteinExistence type="predicted"/>
<evidence type="ECO:0000313" key="8">
    <source>
        <dbReference type="EMBL" id="ELY53016.1"/>
    </source>
</evidence>
<dbReference type="PATRIC" id="fig|1227498.3.peg.3590"/>
<feature type="transmembrane region" description="Helical" evidence="7">
    <location>
        <begin position="215"/>
        <end position="239"/>
    </location>
</feature>
<keyword evidence="2" id="KW-0813">Transport</keyword>
<feature type="transmembrane region" description="Helical" evidence="7">
    <location>
        <begin position="259"/>
        <end position="282"/>
    </location>
</feature>
<dbReference type="PANTHER" id="PTHR30047:SF7">
    <property type="entry name" value="HIGH-AFFINITY CHOLINE TRANSPORT PROTEIN"/>
    <property type="match status" value="1"/>
</dbReference>
<dbReference type="Proteomes" id="UP000011531">
    <property type="component" value="Unassembled WGS sequence"/>
</dbReference>
<dbReference type="Pfam" id="PF02028">
    <property type="entry name" value="BCCT"/>
    <property type="match status" value="1"/>
</dbReference>
<reference evidence="8 9" key="1">
    <citation type="journal article" date="2014" name="PLoS Genet.">
        <title>Phylogenetically driven sequencing of extremely halophilic archaea reveals strategies for static and dynamic osmo-response.</title>
        <authorList>
            <person name="Becker E.A."/>
            <person name="Seitzer P.M."/>
            <person name="Tritt A."/>
            <person name="Larsen D."/>
            <person name="Krusor M."/>
            <person name="Yao A.I."/>
            <person name="Wu D."/>
            <person name="Madern D."/>
            <person name="Eisen J.A."/>
            <person name="Darling A.E."/>
            <person name="Facciotti M.T."/>
        </authorList>
    </citation>
    <scope>NUCLEOTIDE SEQUENCE [LARGE SCALE GENOMIC DNA]</scope>
    <source>
        <strain evidence="8 9">DSM 18795</strain>
    </source>
</reference>
<name>L9WV25_9EURY</name>
<feature type="transmembrane region" description="Helical" evidence="7">
    <location>
        <begin position="449"/>
        <end position="469"/>
    </location>
</feature>
<keyword evidence="6 7" id="KW-0472">Membrane</keyword>
<dbReference type="InterPro" id="IPR000060">
    <property type="entry name" value="BCCT_transptr"/>
</dbReference>
<feature type="transmembrane region" description="Helical" evidence="7">
    <location>
        <begin position="38"/>
        <end position="57"/>
    </location>
</feature>
<comment type="caution">
    <text evidence="8">The sequence shown here is derived from an EMBL/GenBank/DDBJ whole genome shotgun (WGS) entry which is preliminary data.</text>
</comment>
<evidence type="ECO:0000256" key="4">
    <source>
        <dbReference type="ARBA" id="ARBA00022692"/>
    </source>
</evidence>
<feature type="transmembrane region" description="Helical" evidence="7">
    <location>
        <begin position="394"/>
        <end position="412"/>
    </location>
</feature>
<evidence type="ECO:0000256" key="7">
    <source>
        <dbReference type="SAM" id="Phobius"/>
    </source>
</evidence>
<protein>
    <submittedName>
        <fullName evidence="8">Glycine betaine transporter</fullName>
    </submittedName>
</protein>
<feature type="transmembrane region" description="Helical" evidence="7">
    <location>
        <begin position="524"/>
        <end position="544"/>
    </location>
</feature>
<dbReference type="OrthoDB" id="141573at2157"/>
<keyword evidence="3" id="KW-1003">Cell membrane</keyword>
<dbReference type="RefSeq" id="WP_008426077.1">
    <property type="nucleotide sequence ID" value="NZ_AOIA01000151.1"/>
</dbReference>
<feature type="transmembrane region" description="Helical" evidence="7">
    <location>
        <begin position="496"/>
        <end position="518"/>
    </location>
</feature>
<feature type="transmembrane region" description="Helical" evidence="7">
    <location>
        <begin position="115"/>
        <end position="136"/>
    </location>
</feature>
<evidence type="ECO:0000256" key="3">
    <source>
        <dbReference type="ARBA" id="ARBA00022475"/>
    </source>
</evidence>
<comment type="subcellular location">
    <subcellularLocation>
        <location evidence="1">Cell membrane</location>
        <topology evidence="1">Multi-pass membrane protein</topology>
    </subcellularLocation>
</comment>
<evidence type="ECO:0000256" key="1">
    <source>
        <dbReference type="ARBA" id="ARBA00004651"/>
    </source>
</evidence>
<dbReference type="InterPro" id="IPR018093">
    <property type="entry name" value="BCCT_CS"/>
</dbReference>
<evidence type="ECO:0000256" key="6">
    <source>
        <dbReference type="ARBA" id="ARBA00023136"/>
    </source>
</evidence>
<dbReference type="NCBIfam" id="TIGR00842">
    <property type="entry name" value="bcct"/>
    <property type="match status" value="1"/>
</dbReference>
<dbReference type="AlphaFoldDB" id="L9WV25"/>
<accession>L9WV25</accession>
<evidence type="ECO:0000256" key="2">
    <source>
        <dbReference type="ARBA" id="ARBA00022448"/>
    </source>
</evidence>
<sequence>MADEDKRGIQGQLFHAETDREPGDRNWKGYGFDVNPPVFLTAGGLIVLFIVLSLAFPDQAGTAYQETRVAVSNYFDWLFILAANAFIIFMVYLAISKYGSIRLGGVDGEKEFSDISWIAMLFSAGMGIGLMFFGVAEPVFHLFDPHLGAEAGTEGAGEVAMAVSLFHWGIHPWAIYALVALGLAFFSFNRGLPLTFRSVFYPVLGDRIYGWPGHVIDIFTIFATLFGLVTSLGLGALQINAGLTFVGDEVGAFPAVPDATWVAVAIIAIVTGLATISVYLGLDKGIRRLSNLNLTLMLILLGSVFVLGPTLFILGVLPQGIGGYLGNFFELSFFGGAFDSHYFQGSEFYGPGGEGEGNFLVDWTVFYWAWWISWSPFVGMFIARISKGRSVREFVGGVLLIPVIFSFAWFAAMGGSALNFELNEATAGTISGPVFETGEEVAMFAMFELMPGTVVLSVLAIVLVTTFFVTSSDSGSLVLEHLSTGGKHETPPAGRVFWAVSEGLVAATLLIAGGDAAVESLQAAAIASGLPFTLILLFMMYSVLTGLRREYRTLQSDEFTELIEDLQEEDEIVVRSRTGDLVTHVRTRDGTVVDVGDD</sequence>
<feature type="transmembrane region" description="Helical" evidence="7">
    <location>
        <begin position="170"/>
        <end position="188"/>
    </location>
</feature>
<feature type="transmembrane region" description="Helical" evidence="7">
    <location>
        <begin position="294"/>
        <end position="317"/>
    </location>
</feature>
<feature type="transmembrane region" description="Helical" evidence="7">
    <location>
        <begin position="365"/>
        <end position="382"/>
    </location>
</feature>
<organism evidence="8 9">
    <name type="scientific">Natronococcus jeotgali DSM 18795</name>
    <dbReference type="NCBI Taxonomy" id="1227498"/>
    <lineage>
        <taxon>Archaea</taxon>
        <taxon>Methanobacteriati</taxon>
        <taxon>Methanobacteriota</taxon>
        <taxon>Stenosarchaea group</taxon>
        <taxon>Halobacteria</taxon>
        <taxon>Halobacteriales</taxon>
        <taxon>Natrialbaceae</taxon>
        <taxon>Natronococcus</taxon>
    </lineage>
</organism>